<feature type="transmembrane region" description="Helical" evidence="1">
    <location>
        <begin position="39"/>
        <end position="62"/>
    </location>
</feature>
<keyword evidence="1" id="KW-0472">Membrane</keyword>
<name>A0ABX5JJ36_9BACT</name>
<proteinExistence type="predicted"/>
<evidence type="ECO:0000313" key="2">
    <source>
        <dbReference type="EMBL" id="PUE64254.1"/>
    </source>
</evidence>
<dbReference type="EMBL" id="MUXF01000024">
    <property type="protein sequence ID" value="PUE64254.1"/>
    <property type="molecule type" value="Genomic_DNA"/>
</dbReference>
<evidence type="ECO:0000256" key="1">
    <source>
        <dbReference type="SAM" id="Phobius"/>
    </source>
</evidence>
<gene>
    <name evidence="2" type="ORF">B0175_11030</name>
</gene>
<keyword evidence="1" id="KW-0812">Transmembrane</keyword>
<reference evidence="2 3" key="1">
    <citation type="submission" date="2017-02" db="EMBL/GenBank/DDBJ databases">
        <title>Arcobacter lacus sp. nov., a new species isolated from reclaimed water.</title>
        <authorList>
            <person name="Figueras M.J."/>
            <person name="Perez-Cataluna A."/>
            <person name="Salas-Masso N."/>
        </authorList>
    </citation>
    <scope>NUCLEOTIDE SEQUENCE [LARGE SCALE GENOMIC DNA]</scope>
    <source>
        <strain evidence="2 3">RW43-9</strain>
    </source>
</reference>
<keyword evidence="3" id="KW-1185">Reference proteome</keyword>
<keyword evidence="1" id="KW-1133">Transmembrane helix</keyword>
<dbReference type="Proteomes" id="UP000251311">
    <property type="component" value="Unassembled WGS sequence"/>
</dbReference>
<organism evidence="2 3">
    <name type="scientific">Arcobacter lacus</name>
    <dbReference type="NCBI Taxonomy" id="1912876"/>
    <lineage>
        <taxon>Bacteria</taxon>
        <taxon>Pseudomonadati</taxon>
        <taxon>Campylobacterota</taxon>
        <taxon>Epsilonproteobacteria</taxon>
        <taxon>Campylobacterales</taxon>
        <taxon>Arcobacteraceae</taxon>
        <taxon>Arcobacter</taxon>
    </lineage>
</organism>
<evidence type="ECO:0000313" key="3">
    <source>
        <dbReference type="Proteomes" id="UP000251311"/>
    </source>
</evidence>
<evidence type="ECO:0008006" key="4">
    <source>
        <dbReference type="Google" id="ProtNLM"/>
    </source>
</evidence>
<sequence length="89" mass="10215">MISKLRHELGGVNSIEALVYLCIYIFVMGTVFYCFTIHFLAPFGLILLLGCIYLLATIFKLIMDAVNKMNQMIFKYIASKVSDEKNKIR</sequence>
<dbReference type="RefSeq" id="WP_108528603.1">
    <property type="nucleotide sequence ID" value="NZ_MUXF01000024.1"/>
</dbReference>
<comment type="caution">
    <text evidence="2">The sequence shown here is derived from an EMBL/GenBank/DDBJ whole genome shotgun (WGS) entry which is preliminary data.</text>
</comment>
<accession>A0ABX5JJ36</accession>
<feature type="transmembrane region" description="Helical" evidence="1">
    <location>
        <begin position="12"/>
        <end position="33"/>
    </location>
</feature>
<protein>
    <recommendedName>
        <fullName evidence="4">DUF4282 domain-containing protein</fullName>
    </recommendedName>
</protein>